<comment type="similarity">
    <text evidence="2 4">Belongs to the FliE family.</text>
</comment>
<comment type="subcellular location">
    <subcellularLocation>
        <location evidence="1 4">Bacterial flagellum basal body</location>
    </subcellularLocation>
</comment>
<evidence type="ECO:0000313" key="6">
    <source>
        <dbReference type="Proteomes" id="UP000008130"/>
    </source>
</evidence>
<evidence type="ECO:0000313" key="5">
    <source>
        <dbReference type="EMBL" id="ADZ72310.1"/>
    </source>
</evidence>
<dbReference type="PANTHER" id="PTHR34653:SF1">
    <property type="entry name" value="FLAGELLAR HOOK-BASAL BODY COMPLEX PROTEIN FLIE"/>
    <property type="match status" value="1"/>
</dbReference>
<dbReference type="GO" id="GO:0005198">
    <property type="term" value="F:structural molecule activity"/>
    <property type="evidence" value="ECO:0007669"/>
    <property type="project" value="InterPro"/>
</dbReference>
<evidence type="ECO:0000256" key="1">
    <source>
        <dbReference type="ARBA" id="ARBA00004117"/>
    </source>
</evidence>
<gene>
    <name evidence="4 5" type="primary">fliE</name>
    <name evidence="5" type="ordered locus">SL003B_3890</name>
</gene>
<dbReference type="eggNOG" id="COG1677">
    <property type="taxonomic scope" value="Bacteria"/>
</dbReference>
<keyword evidence="3 4" id="KW-0975">Bacterial flagellum</keyword>
<keyword evidence="6" id="KW-1185">Reference proteome</keyword>
<dbReference type="HOGENOM" id="CLU_147249_2_0_5"/>
<dbReference type="InterPro" id="IPR001624">
    <property type="entry name" value="FliE"/>
</dbReference>
<reference evidence="5 6" key="1">
    <citation type="journal article" date="2011" name="J. Bacteriol.">
        <title>Complete genome sequence of Polymorphum gilvum SL003B-26A1T, a crude oil-degrading bacterium from oil-polluted saline soil.</title>
        <authorList>
            <person name="Li S.G."/>
            <person name="Tang Y.Q."/>
            <person name="Nie Y."/>
            <person name="Cai M."/>
            <person name="Wu X.L."/>
        </authorList>
    </citation>
    <scope>NUCLEOTIDE SEQUENCE [LARGE SCALE GENOMIC DNA]</scope>
    <source>
        <strain evidence="6">LMG 25793 / CGMCC 1.9160 / SL003B-26A1</strain>
    </source>
</reference>
<keyword evidence="5" id="KW-0969">Cilium</keyword>
<proteinExistence type="inferred from homology"/>
<organism evidence="5 6">
    <name type="scientific">Polymorphum gilvum (strain LMG 25793 / CGMCC 1.9160 / SL003B-26A1)</name>
    <dbReference type="NCBI Taxonomy" id="991905"/>
    <lineage>
        <taxon>Bacteria</taxon>
        <taxon>Pseudomonadati</taxon>
        <taxon>Pseudomonadota</taxon>
        <taxon>Alphaproteobacteria</taxon>
        <taxon>Rhodobacterales</taxon>
        <taxon>Paracoccaceae</taxon>
        <taxon>Polymorphum</taxon>
    </lineage>
</organism>
<dbReference type="PATRIC" id="fig|991905.3.peg.4008"/>
<dbReference type="Pfam" id="PF02049">
    <property type="entry name" value="FliE"/>
    <property type="match status" value="1"/>
</dbReference>
<protein>
    <recommendedName>
        <fullName evidence="4">Flagellar hook-basal body complex protein FliE</fullName>
    </recommendedName>
</protein>
<dbReference type="HAMAP" id="MF_00724">
    <property type="entry name" value="FliE"/>
    <property type="match status" value="1"/>
</dbReference>
<dbReference type="Proteomes" id="UP000008130">
    <property type="component" value="Chromosome"/>
</dbReference>
<dbReference type="AlphaFoldDB" id="F2J5E0"/>
<sequence>MIDQLSALTASGSGLTSSVSQSRYVAAPAQADGVVEASFSDTLASVSMEAIERLKGGEAAALSGIQGKVSAQQVVEAVMAAEASLQTAIAIRDKVVSAYQEISRMTI</sequence>
<name>F2J5E0_POLGS</name>
<dbReference type="GO" id="GO:0003774">
    <property type="term" value="F:cytoskeletal motor activity"/>
    <property type="evidence" value="ECO:0007669"/>
    <property type="project" value="InterPro"/>
</dbReference>
<evidence type="ECO:0000256" key="4">
    <source>
        <dbReference type="HAMAP-Rule" id="MF_00724"/>
    </source>
</evidence>
<keyword evidence="5" id="KW-0282">Flagellum</keyword>
<keyword evidence="5" id="KW-0966">Cell projection</keyword>
<dbReference type="PANTHER" id="PTHR34653">
    <property type="match status" value="1"/>
</dbReference>
<dbReference type="STRING" id="991905.SL003B_3890"/>
<evidence type="ECO:0000256" key="2">
    <source>
        <dbReference type="ARBA" id="ARBA00009272"/>
    </source>
</evidence>
<dbReference type="KEGG" id="pgv:SL003B_3890"/>
<evidence type="ECO:0000256" key="3">
    <source>
        <dbReference type="ARBA" id="ARBA00023143"/>
    </source>
</evidence>
<dbReference type="GO" id="GO:0071973">
    <property type="term" value="P:bacterial-type flagellum-dependent cell motility"/>
    <property type="evidence" value="ECO:0007669"/>
    <property type="project" value="InterPro"/>
</dbReference>
<dbReference type="RefSeq" id="WP_013654619.1">
    <property type="nucleotide sequence ID" value="NC_015259.1"/>
</dbReference>
<dbReference type="OrthoDB" id="9812413at2"/>
<accession>F2J5E0</accession>
<dbReference type="GO" id="GO:0009425">
    <property type="term" value="C:bacterial-type flagellum basal body"/>
    <property type="evidence" value="ECO:0007669"/>
    <property type="project" value="UniProtKB-SubCell"/>
</dbReference>
<dbReference type="EMBL" id="CP002568">
    <property type="protein sequence ID" value="ADZ72310.1"/>
    <property type="molecule type" value="Genomic_DNA"/>
</dbReference>